<evidence type="ECO:0000256" key="1">
    <source>
        <dbReference type="SAM" id="MobiDB-lite"/>
    </source>
</evidence>
<accession>A0ABV1NWR5</accession>
<proteinExistence type="predicted"/>
<feature type="transmembrane region" description="Helical" evidence="2">
    <location>
        <begin position="50"/>
        <end position="73"/>
    </location>
</feature>
<protein>
    <recommendedName>
        <fullName evidence="5">Major facilitator superfamily (MFS) profile domain-containing protein</fullName>
    </recommendedName>
</protein>
<feature type="compositionally biased region" description="Basic and acidic residues" evidence="1">
    <location>
        <begin position="1"/>
        <end position="16"/>
    </location>
</feature>
<organism evidence="3 4">
    <name type="scientific">Nocardioides kribbensis</name>
    <dbReference type="NCBI Taxonomy" id="305517"/>
    <lineage>
        <taxon>Bacteria</taxon>
        <taxon>Bacillati</taxon>
        <taxon>Actinomycetota</taxon>
        <taxon>Actinomycetes</taxon>
        <taxon>Propionibacteriales</taxon>
        <taxon>Nocardioidaceae</taxon>
        <taxon>Nocardioides</taxon>
    </lineage>
</organism>
<dbReference type="EMBL" id="JBEGDP010000005">
    <property type="protein sequence ID" value="MEQ7846954.1"/>
    <property type="molecule type" value="Genomic_DNA"/>
</dbReference>
<feature type="transmembrane region" description="Helical" evidence="2">
    <location>
        <begin position="93"/>
        <end position="118"/>
    </location>
</feature>
<name>A0ABV1NWR5_9ACTN</name>
<feature type="transmembrane region" description="Helical" evidence="2">
    <location>
        <begin position="130"/>
        <end position="152"/>
    </location>
</feature>
<evidence type="ECO:0000313" key="4">
    <source>
        <dbReference type="Proteomes" id="UP001482520"/>
    </source>
</evidence>
<reference evidence="3 4" key="1">
    <citation type="submission" date="2024-02" db="EMBL/GenBank/DDBJ databases">
        <title>Full genome sequence of Nocardioides kribbensis.</title>
        <authorList>
            <person name="Poletto B.L."/>
            <person name="Silva G."/>
            <person name="Galante D."/>
            <person name="Campos K.R."/>
            <person name="Santos M.B.N."/>
            <person name="Sacchi C.T."/>
        </authorList>
    </citation>
    <scope>NUCLEOTIDE SEQUENCE [LARGE SCALE GENOMIC DNA]</scope>
    <source>
        <strain evidence="3 4">O4R</strain>
    </source>
</reference>
<feature type="region of interest" description="Disordered" evidence="1">
    <location>
        <begin position="1"/>
        <end position="38"/>
    </location>
</feature>
<dbReference type="Proteomes" id="UP001482520">
    <property type="component" value="Unassembled WGS sequence"/>
</dbReference>
<dbReference type="RefSeq" id="WP_349506091.1">
    <property type="nucleotide sequence ID" value="NZ_JBEFDI010000415.1"/>
</dbReference>
<evidence type="ECO:0000256" key="2">
    <source>
        <dbReference type="SAM" id="Phobius"/>
    </source>
</evidence>
<evidence type="ECO:0000313" key="3">
    <source>
        <dbReference type="EMBL" id="MEQ7846954.1"/>
    </source>
</evidence>
<keyword evidence="2" id="KW-1133">Transmembrane helix</keyword>
<evidence type="ECO:0008006" key="5">
    <source>
        <dbReference type="Google" id="ProtNLM"/>
    </source>
</evidence>
<comment type="caution">
    <text evidence="3">The sequence shown here is derived from an EMBL/GenBank/DDBJ whole genome shotgun (WGS) entry which is preliminary data.</text>
</comment>
<sequence length="210" mass="21537">MAKRTDHAAQEDRYDGQLDGPAAARRRSGPTRTVGEAHARDRFGGTNWGAAFFGWLVAIATAILLTSIVGAVASAVGTSRDITQTEAERSAGTIGIVAAVVLLVVLAVGYYAGGYVAGRMSRFDGARQGLGVWIIGLVVTLVAIVLGAVFGSQYNILDRVSLPSLPLGGGDLGWGAVITAAAVVVGTLLAALLGGKVGRHYHARVDRAAA</sequence>
<keyword evidence="4" id="KW-1185">Reference proteome</keyword>
<keyword evidence="2" id="KW-0472">Membrane</keyword>
<keyword evidence="2" id="KW-0812">Transmembrane</keyword>
<feature type="transmembrane region" description="Helical" evidence="2">
    <location>
        <begin position="172"/>
        <end position="194"/>
    </location>
</feature>
<gene>
    <name evidence="3" type="ORF">V6R90_06655</name>
</gene>